<reference evidence="1 2" key="1">
    <citation type="submission" date="2018-08" db="EMBL/GenBank/DDBJ databases">
        <title>Bacillus jemisoniae sp. nov., Bacillus chryseoplanitiae sp. nov., Bacillus resnikiae sp. nov., and Bacillus frankliniae sp. nov., isolated from Viking spacecraft and associated surfaces.</title>
        <authorList>
            <person name="Seuylemezian A."/>
            <person name="Vaishampayan P."/>
        </authorList>
    </citation>
    <scope>NUCLEOTIDE SEQUENCE [LARGE SCALE GENOMIC DNA]</scope>
    <source>
        <strain evidence="1 2">JJ-247</strain>
    </source>
</reference>
<dbReference type="Gene3D" id="3.40.50.300">
    <property type="entry name" value="P-loop containing nucleotide triphosphate hydrolases"/>
    <property type="match status" value="1"/>
</dbReference>
<dbReference type="RefSeq" id="WP_119110880.1">
    <property type="nucleotide sequence ID" value="NZ_CBCSEO010000001.1"/>
</dbReference>
<protein>
    <recommendedName>
        <fullName evidence="3">Dephospho-CoA kinase</fullName>
    </recommendedName>
</protein>
<dbReference type="Proteomes" id="UP000265816">
    <property type="component" value="Unassembled WGS sequence"/>
</dbReference>
<proteinExistence type="predicted"/>
<dbReference type="AlphaFoldDB" id="A0A398BKD8"/>
<dbReference type="SUPFAM" id="SSF52540">
    <property type="entry name" value="P-loop containing nucleoside triphosphate hydrolases"/>
    <property type="match status" value="1"/>
</dbReference>
<dbReference type="InterPro" id="IPR027417">
    <property type="entry name" value="P-loop_NTPase"/>
</dbReference>
<accession>A0A398BKD8</accession>
<evidence type="ECO:0008006" key="3">
    <source>
        <dbReference type="Google" id="ProtNLM"/>
    </source>
</evidence>
<keyword evidence="2" id="KW-1185">Reference proteome</keyword>
<comment type="caution">
    <text evidence="1">The sequence shown here is derived from an EMBL/GenBank/DDBJ whole genome shotgun (WGS) entry which is preliminary data.</text>
</comment>
<dbReference type="Pfam" id="PF21448">
    <property type="entry name" value="DNMK"/>
    <property type="match status" value="1"/>
</dbReference>
<sequence>MKYPIRKIALAGAARSGKDTIADHLVERYGFARFAFADEMKRLLHEIYRDVPKSPKPRRACQVFGEGLRNLDIPGARHIWINACMRQVDAHIWWHSEVDERGANVVITDLRTPLEYERLRAEGFTIIRIKAPSALRIARAQQAGDAFSLEDLTHETESYVDTFDAEYEIINDGTLDDLYTQVDEVIAKIKEAE</sequence>
<name>A0A398BKD8_9BACI</name>
<evidence type="ECO:0000313" key="2">
    <source>
        <dbReference type="Proteomes" id="UP000265816"/>
    </source>
</evidence>
<dbReference type="InterPro" id="IPR048444">
    <property type="entry name" value="DNMK"/>
</dbReference>
<organism evidence="1 2">
    <name type="scientific">Mesobacillus zeae</name>
    <dbReference type="NCBI Taxonomy" id="1917180"/>
    <lineage>
        <taxon>Bacteria</taxon>
        <taxon>Bacillati</taxon>
        <taxon>Bacillota</taxon>
        <taxon>Bacilli</taxon>
        <taxon>Bacillales</taxon>
        <taxon>Bacillaceae</taxon>
        <taxon>Mesobacillus</taxon>
    </lineage>
</organism>
<gene>
    <name evidence="1" type="ORF">D1970_00255</name>
</gene>
<dbReference type="EMBL" id="QWVT01000001">
    <property type="protein sequence ID" value="RID88968.1"/>
    <property type="molecule type" value="Genomic_DNA"/>
</dbReference>
<dbReference type="OrthoDB" id="2399160at2"/>
<evidence type="ECO:0000313" key="1">
    <source>
        <dbReference type="EMBL" id="RID88968.1"/>
    </source>
</evidence>